<dbReference type="AlphaFoldDB" id="A0A418LZK3"/>
<evidence type="ECO:0000313" key="2">
    <source>
        <dbReference type="Proteomes" id="UP000283523"/>
    </source>
</evidence>
<keyword evidence="2" id="KW-1185">Reference proteome</keyword>
<proteinExistence type="predicted"/>
<organism evidence="1 2">
    <name type="scientific">Fibrisoma montanum</name>
    <dbReference type="NCBI Taxonomy" id="2305895"/>
    <lineage>
        <taxon>Bacteria</taxon>
        <taxon>Pseudomonadati</taxon>
        <taxon>Bacteroidota</taxon>
        <taxon>Cytophagia</taxon>
        <taxon>Cytophagales</taxon>
        <taxon>Spirosomataceae</taxon>
        <taxon>Fibrisoma</taxon>
    </lineage>
</organism>
<dbReference type="Proteomes" id="UP000283523">
    <property type="component" value="Unassembled WGS sequence"/>
</dbReference>
<reference evidence="1 2" key="1">
    <citation type="submission" date="2018-08" db="EMBL/GenBank/DDBJ databases">
        <title>Fibrisoma montanum sp. nov., isolated from Danxia mountain soil.</title>
        <authorList>
            <person name="Huang Y."/>
        </authorList>
    </citation>
    <scope>NUCLEOTIDE SEQUENCE [LARGE SCALE GENOMIC DNA]</scope>
    <source>
        <strain evidence="1 2">HYT19</strain>
    </source>
</reference>
<dbReference type="InterPro" id="IPR025345">
    <property type="entry name" value="DUF4249"/>
</dbReference>
<dbReference type="OrthoDB" id="1466461at2"/>
<dbReference type="RefSeq" id="WP_119671024.1">
    <property type="nucleotide sequence ID" value="NZ_QXED01000010.1"/>
</dbReference>
<dbReference type="Pfam" id="PF14054">
    <property type="entry name" value="DUF4249"/>
    <property type="match status" value="1"/>
</dbReference>
<accession>A0A418LZK3</accession>
<protein>
    <submittedName>
        <fullName evidence="1">DUF4249 domain-containing protein</fullName>
    </submittedName>
</protein>
<sequence length="298" mass="33382">MIYRVLSLLLLTGAFSCTKDLGVDLPYEGNRLILYGVLSPDSVVTLRVGHSYPPTGRSVFDDGIQTAEVHLYEDSILVDKLAHQGEGFYVSTTSFKPTAGKSYYYQVLATGYPQAQSKPERIPDPVKFQNYKFDEVIRSTINSGFPTRKLTLSFIDDTQPDSYYAVDLRAYLEDQVLAINTFGLDRPDDVEDGCGFRSAGELNEYNLSDICFNGQSTIVRIGVELQGYIQPGGRVGSADEIILSLRRTNRGYYEYKRTFNAVEGFLQAFQPPQLRYSNIDGGYGIILVYSKDEILLKP</sequence>
<comment type="caution">
    <text evidence="1">The sequence shown here is derived from an EMBL/GenBank/DDBJ whole genome shotgun (WGS) entry which is preliminary data.</text>
</comment>
<evidence type="ECO:0000313" key="1">
    <source>
        <dbReference type="EMBL" id="RIV18786.1"/>
    </source>
</evidence>
<name>A0A418LZK3_9BACT</name>
<dbReference type="PROSITE" id="PS51257">
    <property type="entry name" value="PROKAR_LIPOPROTEIN"/>
    <property type="match status" value="1"/>
</dbReference>
<gene>
    <name evidence="1" type="ORF">DYU11_27895</name>
</gene>
<dbReference type="EMBL" id="QXED01000010">
    <property type="protein sequence ID" value="RIV18786.1"/>
    <property type="molecule type" value="Genomic_DNA"/>
</dbReference>